<dbReference type="InterPro" id="IPR012341">
    <property type="entry name" value="6hp_glycosidase-like_sf"/>
</dbReference>
<evidence type="ECO:0000313" key="3">
    <source>
        <dbReference type="Proteomes" id="UP000516046"/>
    </source>
</evidence>
<dbReference type="Gene3D" id="3.40.30.10">
    <property type="entry name" value="Glutaredoxin"/>
    <property type="match status" value="1"/>
</dbReference>
<dbReference type="KEGG" id="caml:H6X83_07505"/>
<name>A0A7G9WDR2_9FIRM</name>
<reference evidence="2 3" key="1">
    <citation type="submission" date="2020-08" db="EMBL/GenBank/DDBJ databases">
        <authorList>
            <person name="Ren C."/>
            <person name="Gu Y."/>
            <person name="Xu Y."/>
        </authorList>
    </citation>
    <scope>NUCLEOTIDE SEQUENCE [LARGE SCALE GENOMIC DNA]</scope>
    <source>
        <strain evidence="2 3">LBM18003</strain>
    </source>
</reference>
<evidence type="ECO:0000313" key="2">
    <source>
        <dbReference type="EMBL" id="QNO16824.1"/>
    </source>
</evidence>
<sequence>MSFKEYSNHLIYEKSPYLLQHAHNPVDWYPWGDEVFTKAKTEDKPIFLSIGYSTCHWCHVMAHESFADAEVAASLNRNFISIKVDREERPDVDAVYMSVCQALTGSGGWPLTILMTPEQRPFWAGTYLPKYSRYGMTGLLNLLDTVAYQWKINRERLTVTGDKIVAMLQKTEENSHLSAEIDRNTLRKTCLWFEQTYDERWGGFGDPPKFPTPHNLLFLWEYAGLEKDKKAQTMVEYSLTQMARGGIFDHIGGGFSRYSTDEKWLVPHFEKMLYDNALLSSVYLEAYHRTGRPLYRRVTERTIGYVLRELNGENGGFYCGQDADSDGVEGKYYVFTPEEIQLVLGPEDGDTFCGWYGITTTGNFEGKSIPNLIENSEYEETPPHIKELCKKLYQYRLKRTSLHKDDKVLTAWNALMIAALADAWRLLQLPAYRTAAETAWNFIQEHLTDGNRRLLHRWRDGEAAYAGQLDDYAFTAFALLKLYDATFNADYLERATEISDQMIEYFFDESKGGFFLYANDSQQLITRPKETYDGAIPSGNSVAALVLARLSRLTGEKKWTEYKEKQLAYLAGQIRQYPAGHSAALFAFMQELYSSQELVCVTTDGQNSAELKKFLQENELPLLSTLIKTRENQLVLAKSAPFTREYPFPKDGTAYYLCKGGTCAAPVHNLHDLKHLLV</sequence>
<dbReference type="InterPro" id="IPR036249">
    <property type="entry name" value="Thioredoxin-like_sf"/>
</dbReference>
<dbReference type="InterPro" id="IPR024705">
    <property type="entry name" value="Ssp411"/>
</dbReference>
<dbReference type="AlphaFoldDB" id="A0A7G9WDR2"/>
<organism evidence="2 3">
    <name type="scientific">Caproicibacterium amylolyticum</name>
    <dbReference type="NCBI Taxonomy" id="2766537"/>
    <lineage>
        <taxon>Bacteria</taxon>
        <taxon>Bacillati</taxon>
        <taxon>Bacillota</taxon>
        <taxon>Clostridia</taxon>
        <taxon>Eubacteriales</taxon>
        <taxon>Oscillospiraceae</taxon>
        <taxon>Caproicibacterium</taxon>
    </lineage>
</organism>
<dbReference type="GO" id="GO:0005975">
    <property type="term" value="P:carbohydrate metabolic process"/>
    <property type="evidence" value="ECO:0007669"/>
    <property type="project" value="InterPro"/>
</dbReference>
<protein>
    <submittedName>
        <fullName evidence="2">Thioredoxin domain-containing protein</fullName>
    </submittedName>
</protein>
<dbReference type="CDD" id="cd02955">
    <property type="entry name" value="SSP411"/>
    <property type="match status" value="1"/>
</dbReference>
<gene>
    <name evidence="2" type="ORF">H6X83_07505</name>
</gene>
<dbReference type="Gene3D" id="1.50.10.10">
    <property type="match status" value="1"/>
</dbReference>
<proteinExistence type="predicted"/>
<dbReference type="PANTHER" id="PTHR42899">
    <property type="entry name" value="SPERMATOGENESIS-ASSOCIATED PROTEIN 20"/>
    <property type="match status" value="1"/>
</dbReference>
<keyword evidence="3" id="KW-1185">Reference proteome</keyword>
<dbReference type="Proteomes" id="UP000516046">
    <property type="component" value="Chromosome"/>
</dbReference>
<dbReference type="SUPFAM" id="SSF48208">
    <property type="entry name" value="Six-hairpin glycosidases"/>
    <property type="match status" value="1"/>
</dbReference>
<dbReference type="SUPFAM" id="SSF52833">
    <property type="entry name" value="Thioredoxin-like"/>
    <property type="match status" value="1"/>
</dbReference>
<evidence type="ECO:0000259" key="1">
    <source>
        <dbReference type="Pfam" id="PF03190"/>
    </source>
</evidence>
<dbReference type="PANTHER" id="PTHR42899:SF1">
    <property type="entry name" value="SPERMATOGENESIS-ASSOCIATED PROTEIN 20"/>
    <property type="match status" value="1"/>
</dbReference>
<dbReference type="InterPro" id="IPR008928">
    <property type="entry name" value="6-hairpin_glycosidase_sf"/>
</dbReference>
<dbReference type="RefSeq" id="WP_212505891.1">
    <property type="nucleotide sequence ID" value="NZ_CP060696.1"/>
</dbReference>
<dbReference type="EMBL" id="CP060696">
    <property type="protein sequence ID" value="QNO16824.1"/>
    <property type="molecule type" value="Genomic_DNA"/>
</dbReference>
<dbReference type="Pfam" id="PF03190">
    <property type="entry name" value="Thioredox_DsbH"/>
    <property type="match status" value="1"/>
</dbReference>
<dbReference type="PIRSF" id="PIRSF006402">
    <property type="entry name" value="UCP006402_thioredoxin"/>
    <property type="match status" value="1"/>
</dbReference>
<feature type="domain" description="Spermatogenesis-associated protein 20-like TRX" evidence="1">
    <location>
        <begin position="8"/>
        <end position="168"/>
    </location>
</feature>
<dbReference type="InterPro" id="IPR004879">
    <property type="entry name" value="Ssp411-like_TRX"/>
</dbReference>
<accession>A0A7G9WDR2</accession>